<evidence type="ECO:0000259" key="1">
    <source>
        <dbReference type="Pfam" id="PF00535"/>
    </source>
</evidence>
<comment type="caution">
    <text evidence="2">The sequence shown here is derived from an EMBL/GenBank/DDBJ whole genome shotgun (WGS) entry which is preliminary data.</text>
</comment>
<feature type="domain" description="Glycosyltransferase 2-like" evidence="1">
    <location>
        <begin position="6"/>
        <end position="168"/>
    </location>
</feature>
<sequence length="329" mass="37831">MNKLLTVVIPAYNVEQYLDNCISSFLDDEINDKIEILVVNDGSKDRTADIALEYQKKYPETVRLITKKNGGHGSTINTGKKYAIGKYFKVVDGDDWVDTNNFIKFVNLLASSTSDVILTPFERINNENQVKKLITTDKISPKRQYIFEEVIDKLGDFYQIHSTTFKTSIIKRITAITENCFYVDQQYITFPIGYVKTLEMLDLVVYKYRVENENQSVSLKNYQKNIKMLEKVALSIVSYVDSIELSTNKKNFCIKRAAGITQKVTHVCLSMKERRSSKIELFSFLDKIKKSNVEVYNDIPGLEFQLLKSSNGLLYSPINIVGRLKRKIL</sequence>
<dbReference type="SUPFAM" id="SSF53448">
    <property type="entry name" value="Nucleotide-diphospho-sugar transferases"/>
    <property type="match status" value="1"/>
</dbReference>
<evidence type="ECO:0000313" key="2">
    <source>
        <dbReference type="EMBL" id="KRM94884.1"/>
    </source>
</evidence>
<name>A0A0R2CZ79_9LACO</name>
<dbReference type="AlphaFoldDB" id="A0A0R2CZ79"/>
<keyword evidence="2" id="KW-0808">Transferase</keyword>
<reference evidence="2 3" key="1">
    <citation type="journal article" date="2015" name="Genome Announc.">
        <title>Expanding the biotechnology potential of lactobacilli through comparative genomics of 213 strains and associated genera.</title>
        <authorList>
            <person name="Sun Z."/>
            <person name="Harris H.M."/>
            <person name="McCann A."/>
            <person name="Guo C."/>
            <person name="Argimon S."/>
            <person name="Zhang W."/>
            <person name="Yang X."/>
            <person name="Jeffery I.B."/>
            <person name="Cooney J.C."/>
            <person name="Kagawa T.F."/>
            <person name="Liu W."/>
            <person name="Song Y."/>
            <person name="Salvetti E."/>
            <person name="Wrobel A."/>
            <person name="Rasinkangas P."/>
            <person name="Parkhill J."/>
            <person name="Rea M.C."/>
            <person name="O'Sullivan O."/>
            <person name="Ritari J."/>
            <person name="Douillard F.P."/>
            <person name="Paul Ross R."/>
            <person name="Yang R."/>
            <person name="Briner A.E."/>
            <person name="Felis G.E."/>
            <person name="de Vos W.M."/>
            <person name="Barrangou R."/>
            <person name="Klaenhammer T.R."/>
            <person name="Caufield P.W."/>
            <person name="Cui Y."/>
            <person name="Zhang H."/>
            <person name="O'Toole P.W."/>
        </authorList>
    </citation>
    <scope>NUCLEOTIDE SEQUENCE [LARGE SCALE GENOMIC DNA]</scope>
    <source>
        <strain evidence="2 3">DSM 21051</strain>
    </source>
</reference>
<dbReference type="RefSeq" id="WP_057877018.1">
    <property type="nucleotide sequence ID" value="NZ_AYZD01000035.1"/>
</dbReference>
<dbReference type="EMBL" id="AYZD01000035">
    <property type="protein sequence ID" value="KRM94884.1"/>
    <property type="molecule type" value="Genomic_DNA"/>
</dbReference>
<dbReference type="PATRIC" id="fig|1423725.3.peg.147"/>
<protein>
    <submittedName>
        <fullName evidence="2">Glycosyl transferase</fullName>
    </submittedName>
</protein>
<dbReference type="InterPro" id="IPR001173">
    <property type="entry name" value="Glyco_trans_2-like"/>
</dbReference>
<dbReference type="OrthoDB" id="396512at2"/>
<accession>A0A0R2CZ79</accession>
<keyword evidence="3" id="KW-1185">Reference proteome</keyword>
<dbReference type="Gene3D" id="3.90.550.10">
    <property type="entry name" value="Spore Coat Polysaccharide Biosynthesis Protein SpsA, Chain A"/>
    <property type="match status" value="1"/>
</dbReference>
<dbReference type="GO" id="GO:0016758">
    <property type="term" value="F:hexosyltransferase activity"/>
    <property type="evidence" value="ECO:0007669"/>
    <property type="project" value="UniProtKB-ARBA"/>
</dbReference>
<dbReference type="InterPro" id="IPR029044">
    <property type="entry name" value="Nucleotide-diphossugar_trans"/>
</dbReference>
<dbReference type="Proteomes" id="UP000051015">
    <property type="component" value="Unassembled WGS sequence"/>
</dbReference>
<proteinExistence type="predicted"/>
<dbReference type="CDD" id="cd00761">
    <property type="entry name" value="Glyco_tranf_GTA_type"/>
    <property type="match status" value="1"/>
</dbReference>
<dbReference type="STRING" id="1423725.FC19_GL000144"/>
<dbReference type="PANTHER" id="PTHR22916:SF3">
    <property type="entry name" value="UDP-GLCNAC:BETAGAL BETA-1,3-N-ACETYLGLUCOSAMINYLTRANSFERASE-LIKE PROTEIN 1"/>
    <property type="match status" value="1"/>
</dbReference>
<gene>
    <name evidence="2" type="ORF">FC19_GL000144</name>
</gene>
<evidence type="ECO:0000313" key="3">
    <source>
        <dbReference type="Proteomes" id="UP000051015"/>
    </source>
</evidence>
<organism evidence="2 3">
    <name type="scientific">Liquorilactobacillus aquaticus DSM 21051</name>
    <dbReference type="NCBI Taxonomy" id="1423725"/>
    <lineage>
        <taxon>Bacteria</taxon>
        <taxon>Bacillati</taxon>
        <taxon>Bacillota</taxon>
        <taxon>Bacilli</taxon>
        <taxon>Lactobacillales</taxon>
        <taxon>Lactobacillaceae</taxon>
        <taxon>Liquorilactobacillus</taxon>
    </lineage>
</organism>
<dbReference type="PANTHER" id="PTHR22916">
    <property type="entry name" value="GLYCOSYLTRANSFERASE"/>
    <property type="match status" value="1"/>
</dbReference>
<dbReference type="Pfam" id="PF00535">
    <property type="entry name" value="Glycos_transf_2"/>
    <property type="match status" value="1"/>
</dbReference>